<proteinExistence type="predicted"/>
<dbReference type="EMBL" id="CP053985">
    <property type="protein sequence ID" value="QKH39473.1"/>
    <property type="molecule type" value="Genomic_DNA"/>
</dbReference>
<dbReference type="RefSeq" id="WP_173149737.1">
    <property type="nucleotide sequence ID" value="NZ_CP053985.1"/>
</dbReference>
<evidence type="ECO:0000313" key="2">
    <source>
        <dbReference type="Proteomes" id="UP000500970"/>
    </source>
</evidence>
<dbReference type="Proteomes" id="UP000500970">
    <property type="component" value="Chromosome"/>
</dbReference>
<reference evidence="1 2" key="1">
    <citation type="submission" date="2020-05" db="EMBL/GenBank/DDBJ databases">
        <title>FDA dAtabase for Regulatory Grade micrObial Sequences (FDA-ARGOS): Supporting development and validation of Infectious Disease Dx tests.</title>
        <authorList>
            <person name="Sproer C."/>
            <person name="Gronow S."/>
            <person name="Severitt S."/>
            <person name="Schroder I."/>
            <person name="Tallon L."/>
            <person name="Sadzewicz L."/>
            <person name="Zhao X."/>
            <person name="Vavikolanu K."/>
            <person name="Mehta A."/>
            <person name="Aluvathingal J."/>
            <person name="Nadendla S."/>
            <person name="Myers T."/>
            <person name="Yan Y."/>
            <person name="Sichtig H."/>
        </authorList>
    </citation>
    <scope>NUCLEOTIDE SEQUENCE [LARGE SCALE GENOMIC DNA]</scope>
    <source>
        <strain evidence="1 2">FDAARGOS_790</strain>
    </source>
</reference>
<sequence length="71" mass="7740">MHWLLFGLLGVAACTLIAALVRQPGVWLYDWIATRAARRQAALRKAQALIAETAARDAVKAKRSRPVTQAG</sequence>
<keyword evidence="2" id="KW-1185">Reference proteome</keyword>
<gene>
    <name evidence="1" type="ORF">FOC84_32855</name>
</gene>
<evidence type="ECO:0000313" key="1">
    <source>
        <dbReference type="EMBL" id="QKH39473.1"/>
    </source>
</evidence>
<dbReference type="AlphaFoldDB" id="A0A7D4HXY0"/>
<name>A0A7D4HXY0_9BURK</name>
<accession>A0A7D4HXY0</accession>
<dbReference type="KEGG" id="apes:FOC84_32855"/>
<protein>
    <submittedName>
        <fullName evidence="1">Uncharacterized protein</fullName>
    </submittedName>
</protein>
<organism evidence="1 2">
    <name type="scientific">Achromobacter pestifer</name>
    <dbReference type="NCBI Taxonomy" id="1353889"/>
    <lineage>
        <taxon>Bacteria</taxon>
        <taxon>Pseudomonadati</taxon>
        <taxon>Pseudomonadota</taxon>
        <taxon>Betaproteobacteria</taxon>
        <taxon>Burkholderiales</taxon>
        <taxon>Alcaligenaceae</taxon>
        <taxon>Achromobacter</taxon>
    </lineage>
</organism>